<dbReference type="GO" id="GO:0005975">
    <property type="term" value="P:carbohydrate metabolic process"/>
    <property type="evidence" value="ECO:0007669"/>
    <property type="project" value="InterPro"/>
</dbReference>
<proteinExistence type="predicted"/>
<dbReference type="InParanoid" id="A0A259TZZ0"/>
<dbReference type="Pfam" id="PF04794">
    <property type="entry name" value="YdjC"/>
    <property type="match status" value="1"/>
</dbReference>
<dbReference type="SUPFAM" id="SSF88713">
    <property type="entry name" value="Glycoside hydrolase/deacetylase"/>
    <property type="match status" value="1"/>
</dbReference>
<name>A0A259TZZ0_9BACT</name>
<evidence type="ECO:0000256" key="4">
    <source>
        <dbReference type="ARBA" id="ARBA00022842"/>
    </source>
</evidence>
<comment type="caution">
    <text evidence="6">The sequence shown here is derived from an EMBL/GenBank/DDBJ whole genome shotgun (WGS) entry which is preliminary data.</text>
</comment>
<keyword evidence="2" id="KW-0479">Metal-binding</keyword>
<keyword evidence="7" id="KW-1185">Reference proteome</keyword>
<dbReference type="InterPro" id="IPR006879">
    <property type="entry name" value="YdjC-like"/>
</dbReference>
<dbReference type="GO" id="GO:0016787">
    <property type="term" value="F:hydrolase activity"/>
    <property type="evidence" value="ECO:0007669"/>
    <property type="project" value="UniProtKB-KW"/>
</dbReference>
<dbReference type="AlphaFoldDB" id="A0A259TZZ0"/>
<sequence>MAARDRRAPVRALIVTADDLGLRPDVDEGIVSAHREGIVTHASWLAGGASAQEAAPLVQEEAPGLGVGLHLALSQTLPSGPLAPLTGLLTPEARFPPRQFSAILWARTRARREAVWDEWNAQADTFERTWGRTPTHLDSHQHVHLAPWLGPLAVRLATERGIPRLRAPDEPARGRADTAVFSALGRRLARLARASGVATPDHFDGYRWSGRLGAESLREMEAARGEGCTEWMTHPGTHDEPGGYQRLRELRSLAHVRTPGASPSV</sequence>
<dbReference type="GO" id="GO:0019213">
    <property type="term" value="F:deacetylase activity"/>
    <property type="evidence" value="ECO:0007669"/>
    <property type="project" value="TreeGrafter"/>
</dbReference>
<dbReference type="GO" id="GO:0046872">
    <property type="term" value="F:metal ion binding"/>
    <property type="evidence" value="ECO:0007669"/>
    <property type="project" value="UniProtKB-KW"/>
</dbReference>
<evidence type="ECO:0000256" key="1">
    <source>
        <dbReference type="ARBA" id="ARBA00001946"/>
    </source>
</evidence>
<evidence type="ECO:0000256" key="3">
    <source>
        <dbReference type="ARBA" id="ARBA00022801"/>
    </source>
</evidence>
<dbReference type="Proteomes" id="UP000216446">
    <property type="component" value="Unassembled WGS sequence"/>
</dbReference>
<accession>A0A259TZZ0</accession>
<reference evidence="6 7" key="1">
    <citation type="submission" date="2016-11" db="EMBL/GenBank/DDBJ databases">
        <title>Study of marine rhodopsin-containing bacteria.</title>
        <authorList>
            <person name="Yoshizawa S."/>
            <person name="Kumagai Y."/>
            <person name="Kogure K."/>
        </authorList>
    </citation>
    <scope>NUCLEOTIDE SEQUENCE [LARGE SCALE GENOMIC DNA]</scope>
    <source>
        <strain evidence="6 7">SG-29</strain>
    </source>
</reference>
<gene>
    <name evidence="6" type="ORF">BSZ36_09330</name>
</gene>
<keyword evidence="4" id="KW-0460">Magnesium</keyword>
<dbReference type="InterPro" id="IPR011330">
    <property type="entry name" value="Glyco_hydro/deAcase_b/a-brl"/>
</dbReference>
<dbReference type="Gene3D" id="3.20.20.370">
    <property type="entry name" value="Glycoside hydrolase/deacetylase"/>
    <property type="match status" value="1"/>
</dbReference>
<dbReference type="EMBL" id="MQWB01000001">
    <property type="protein sequence ID" value="OZC03157.1"/>
    <property type="molecule type" value="Genomic_DNA"/>
</dbReference>
<comment type="cofactor">
    <cofactor evidence="1">
        <name>Mg(2+)</name>
        <dbReference type="ChEBI" id="CHEBI:18420"/>
    </cofactor>
</comment>
<keyword evidence="3" id="KW-0378">Hydrolase</keyword>
<keyword evidence="5" id="KW-0119">Carbohydrate metabolism</keyword>
<evidence type="ECO:0000256" key="5">
    <source>
        <dbReference type="ARBA" id="ARBA00023277"/>
    </source>
</evidence>
<dbReference type="PANTHER" id="PTHR31609">
    <property type="entry name" value="YDJC DEACETYLASE FAMILY MEMBER"/>
    <property type="match status" value="1"/>
</dbReference>
<dbReference type="OrthoDB" id="9774177at2"/>
<protein>
    <recommendedName>
        <fullName evidence="8">ChbG/HpnK family deacetylase</fullName>
    </recommendedName>
</protein>
<dbReference type="PANTHER" id="PTHR31609:SF1">
    <property type="entry name" value="CARBOHYDRATE DEACETYLASE"/>
    <property type="match status" value="1"/>
</dbReference>
<evidence type="ECO:0000313" key="7">
    <source>
        <dbReference type="Proteomes" id="UP000216446"/>
    </source>
</evidence>
<dbReference type="FunCoup" id="A0A259TZZ0">
    <property type="interactions" value="20"/>
</dbReference>
<evidence type="ECO:0000256" key="2">
    <source>
        <dbReference type="ARBA" id="ARBA00022723"/>
    </source>
</evidence>
<evidence type="ECO:0008006" key="8">
    <source>
        <dbReference type="Google" id="ProtNLM"/>
    </source>
</evidence>
<evidence type="ECO:0000313" key="6">
    <source>
        <dbReference type="EMBL" id="OZC03157.1"/>
    </source>
</evidence>
<organism evidence="6 7">
    <name type="scientific">Rubricoccus marinus</name>
    <dbReference type="NCBI Taxonomy" id="716817"/>
    <lineage>
        <taxon>Bacteria</taxon>
        <taxon>Pseudomonadati</taxon>
        <taxon>Rhodothermota</taxon>
        <taxon>Rhodothermia</taxon>
        <taxon>Rhodothermales</taxon>
        <taxon>Rubricoccaceae</taxon>
        <taxon>Rubricoccus</taxon>
    </lineage>
</organism>